<sequence length="114" mass="13278">GLVAGHPYRGCAHRHRGDWRDRRLHRAQAARSAHQPGQRRQPPPRRRRRRCGVPRLDRTRCAGRWSQAGTHPRRQPADRVHPRASAQGLSHHRAHQGLRHPRLGRRRGREDADL</sequence>
<feature type="compositionally biased region" description="Basic residues" evidence="1">
    <location>
        <begin position="42"/>
        <end position="52"/>
    </location>
</feature>
<proteinExistence type="predicted"/>
<protein>
    <submittedName>
        <fullName evidence="2">Anti-sigma factor antagonist BldG</fullName>
    </submittedName>
</protein>
<feature type="non-terminal residue" evidence="2">
    <location>
        <position position="1"/>
    </location>
</feature>
<feature type="compositionally biased region" description="Basic residues" evidence="1">
    <location>
        <begin position="90"/>
        <end position="107"/>
    </location>
</feature>
<organism evidence="2">
    <name type="scientific">uncultured Nocardioidaceae bacterium</name>
    <dbReference type="NCBI Taxonomy" id="253824"/>
    <lineage>
        <taxon>Bacteria</taxon>
        <taxon>Bacillati</taxon>
        <taxon>Actinomycetota</taxon>
        <taxon>Actinomycetes</taxon>
        <taxon>Propionibacteriales</taxon>
        <taxon>Nocardioidaceae</taxon>
        <taxon>environmental samples</taxon>
    </lineage>
</organism>
<accession>A0A6J4NEB1</accession>
<dbReference type="EMBL" id="CADCUL010000157">
    <property type="protein sequence ID" value="CAA9383665.1"/>
    <property type="molecule type" value="Genomic_DNA"/>
</dbReference>
<evidence type="ECO:0000313" key="2">
    <source>
        <dbReference type="EMBL" id="CAA9383665.1"/>
    </source>
</evidence>
<dbReference type="AlphaFoldDB" id="A0A6J4NEB1"/>
<feature type="non-terminal residue" evidence="2">
    <location>
        <position position="114"/>
    </location>
</feature>
<name>A0A6J4NEB1_9ACTN</name>
<gene>
    <name evidence="2" type="ORF">AVDCRST_MAG21-1796</name>
</gene>
<reference evidence="2" key="1">
    <citation type="submission" date="2020-02" db="EMBL/GenBank/DDBJ databases">
        <authorList>
            <person name="Meier V. D."/>
        </authorList>
    </citation>
    <scope>NUCLEOTIDE SEQUENCE</scope>
    <source>
        <strain evidence="2">AVDCRST_MAG21</strain>
    </source>
</reference>
<feature type="region of interest" description="Disordered" evidence="1">
    <location>
        <begin position="1"/>
        <end position="114"/>
    </location>
</feature>
<feature type="compositionally biased region" description="Basic residues" evidence="1">
    <location>
        <begin position="11"/>
        <end position="28"/>
    </location>
</feature>
<evidence type="ECO:0000256" key="1">
    <source>
        <dbReference type="SAM" id="MobiDB-lite"/>
    </source>
</evidence>